<keyword evidence="2" id="KW-1133">Transmembrane helix</keyword>
<feature type="transmembrane region" description="Helical" evidence="2">
    <location>
        <begin position="6"/>
        <end position="23"/>
    </location>
</feature>
<name>A0A109IQ85_9ACTN</name>
<feature type="compositionally biased region" description="Low complexity" evidence="1">
    <location>
        <begin position="205"/>
        <end position="230"/>
    </location>
</feature>
<protein>
    <submittedName>
        <fullName evidence="3">Tight adherence protein B</fullName>
    </submittedName>
</protein>
<dbReference type="AlphaFoldDB" id="A0A109IQ85"/>
<keyword evidence="2" id="KW-0472">Membrane</keyword>
<dbReference type="PANTHER" id="PTHR35007:SF4">
    <property type="entry name" value="CONSERVED TRANSMEMBRANE PROTEIN-RELATED"/>
    <property type="match status" value="1"/>
</dbReference>
<evidence type="ECO:0000256" key="2">
    <source>
        <dbReference type="SAM" id="Phobius"/>
    </source>
</evidence>
<feature type="compositionally biased region" description="Low complexity" evidence="1">
    <location>
        <begin position="68"/>
        <end position="89"/>
    </location>
</feature>
<dbReference type="EMBL" id="LT607752">
    <property type="protein sequence ID" value="SCG67940.1"/>
    <property type="molecule type" value="Genomic_DNA"/>
</dbReference>
<proteinExistence type="predicted"/>
<dbReference type="RefSeq" id="WP_067300376.1">
    <property type="nucleotide sequence ID" value="NZ_LRMV01000001.1"/>
</dbReference>
<evidence type="ECO:0000313" key="4">
    <source>
        <dbReference type="Proteomes" id="UP000198226"/>
    </source>
</evidence>
<organism evidence="3 4">
    <name type="scientific">Micromonospora rifamycinica</name>
    <dbReference type="NCBI Taxonomy" id="291594"/>
    <lineage>
        <taxon>Bacteria</taxon>
        <taxon>Bacillati</taxon>
        <taxon>Actinomycetota</taxon>
        <taxon>Actinomycetes</taxon>
        <taxon>Micromonosporales</taxon>
        <taxon>Micromonosporaceae</taxon>
        <taxon>Micromonospora</taxon>
    </lineage>
</organism>
<sequence length="379" mass="37740">MTAGSWLVVALLAGAALVVAWPVRSSRRRRRRVLGPPPDVIGSPVSASLMRAIGWTSLRGRASRRGRTGFVGVPGPTGSTGTGLSTGATGAGLDRGASVGRRALWQVTAARPRRVVLLVGFVGAGTGGLTAGPVAAALLAGYGMLAARAVYRRRAAGRIVRERRHRLDRLGAFAADLRAGLPSPTLDPTITSAAADLLGGPGPTPAFGIRPAAGRRPGAGPSAPPTTGTRSPPPDGGRAGSSDVPAGFSPAPRPDEVTPGDDPTGTDRLERLARSAVRLADRTGAPLAELLERVEADARATDRGLAGAAAQAAGANATALLLAGLPLGGIALGYGIGVDPLAVLLHTPVGAGCALAAMGLQAGGLLWAERLGATPGGSG</sequence>
<keyword evidence="4" id="KW-1185">Reference proteome</keyword>
<evidence type="ECO:0000313" key="3">
    <source>
        <dbReference type="EMBL" id="SCG67940.1"/>
    </source>
</evidence>
<dbReference type="PANTHER" id="PTHR35007">
    <property type="entry name" value="INTEGRAL MEMBRANE PROTEIN-RELATED"/>
    <property type="match status" value="1"/>
</dbReference>
<reference evidence="4" key="1">
    <citation type="submission" date="2016-06" db="EMBL/GenBank/DDBJ databases">
        <authorList>
            <person name="Varghese N."/>
            <person name="Submissions Spin"/>
        </authorList>
    </citation>
    <scope>NUCLEOTIDE SEQUENCE [LARGE SCALE GENOMIC DNA]</scope>
    <source>
        <strain evidence="4">DSM 44983</strain>
    </source>
</reference>
<feature type="transmembrane region" description="Helical" evidence="2">
    <location>
        <begin position="115"/>
        <end position="145"/>
    </location>
</feature>
<evidence type="ECO:0000256" key="1">
    <source>
        <dbReference type="SAM" id="MobiDB-lite"/>
    </source>
</evidence>
<gene>
    <name evidence="3" type="ORF">GA0070623_3309</name>
</gene>
<accession>A0A109IQ85</accession>
<feature type="region of interest" description="Disordered" evidence="1">
    <location>
        <begin position="192"/>
        <end position="267"/>
    </location>
</feature>
<feature type="region of interest" description="Disordered" evidence="1">
    <location>
        <begin position="66"/>
        <end position="89"/>
    </location>
</feature>
<dbReference type="Proteomes" id="UP000198226">
    <property type="component" value="Chromosome I"/>
</dbReference>
<keyword evidence="2" id="KW-0812">Transmembrane</keyword>